<protein>
    <recommendedName>
        <fullName evidence="5">Xaa-Pro aminopeptidase</fullName>
        <ecNumber evidence="5">3.4.11.9</ecNumber>
    </recommendedName>
    <alternativeName>
        <fullName evidence="12">Aminoacylproline aminopeptidase</fullName>
    </alternativeName>
</protein>
<gene>
    <name evidence="14" type="ORF">CMEL01_14879</name>
</gene>
<evidence type="ECO:0000256" key="4">
    <source>
        <dbReference type="ARBA" id="ARBA00008766"/>
    </source>
</evidence>
<dbReference type="SMART" id="SM01011">
    <property type="entry name" value="AMP_N"/>
    <property type="match status" value="1"/>
</dbReference>
<name>A0AAI9UQF5_9PEZI</name>
<dbReference type="EMBL" id="MLGG01000011">
    <property type="protein sequence ID" value="KAK1461243.1"/>
    <property type="molecule type" value="Genomic_DNA"/>
</dbReference>
<accession>A0AAI9UQF5</accession>
<evidence type="ECO:0000256" key="9">
    <source>
        <dbReference type="ARBA" id="ARBA00022801"/>
    </source>
</evidence>
<evidence type="ECO:0000256" key="7">
    <source>
        <dbReference type="ARBA" id="ARBA00022670"/>
    </source>
</evidence>
<dbReference type="InterPro" id="IPR000994">
    <property type="entry name" value="Pept_M24"/>
</dbReference>
<dbReference type="Gene3D" id="3.90.230.10">
    <property type="entry name" value="Creatinase/methionine aminopeptidase superfamily"/>
    <property type="match status" value="1"/>
</dbReference>
<evidence type="ECO:0000256" key="8">
    <source>
        <dbReference type="ARBA" id="ARBA00022723"/>
    </source>
</evidence>
<dbReference type="SUPFAM" id="SSF55920">
    <property type="entry name" value="Creatinase/aminopeptidase"/>
    <property type="match status" value="1"/>
</dbReference>
<dbReference type="InterPro" id="IPR029149">
    <property type="entry name" value="Creatin/AminoP/Spt16_N"/>
</dbReference>
<sequence length="481" mass="53591">MHAEGALNGLIGKYPAKAHALRVAQYIHAKMPYTNGFLFLTGAREEFYDDTDLAIPYRQLRPFMYLTGITTPNCHLIYDIRKAHLTLFVPPIDPEETIWSGWPLSNEEILGKYDVDSVLSNTELQSSLGFIGSQACQHGAVISTIGDHQRPGDNFPTETVVDSSLLKEAINECRVIKDDYEIALMHEANIISSIAHRAVIKSLKECRTESEIDGVFLGESMKQGGKVQAYPSIVASGRTAATMHYESNNQNLYQSGKPKDVVVVDAGAEWNCYGADITRTLPISGRFTRESRAIYDIVLDMQQQCIAELKEGVLWDDLHVLAHKVAIAGLLALGILKGDKDEILRERISTAFMPHGLGHFLGMDTHDTGGQCDMTDDNLDPMFKYLRVRRLLPAGCIVTVEPSIRFNEHVIRPLLRDRRLSKFIDEKVLNRYWDVGGVSIEDDLLVTESGSMNLTDVPKDPDELERILSGVAADSWPVFAT</sequence>
<evidence type="ECO:0000256" key="2">
    <source>
        <dbReference type="ARBA" id="ARBA00001936"/>
    </source>
</evidence>
<dbReference type="GO" id="GO:0006508">
    <property type="term" value="P:proteolysis"/>
    <property type="evidence" value="ECO:0007669"/>
    <property type="project" value="UniProtKB-KW"/>
</dbReference>
<keyword evidence="7" id="KW-0645">Protease</keyword>
<comment type="catalytic activity">
    <reaction evidence="1">
        <text>Release of any N-terminal amino acid, including proline, that is linked to proline, even from a dipeptide or tripeptide.</text>
        <dbReference type="EC" id="3.4.11.9"/>
    </reaction>
</comment>
<keyword evidence="8" id="KW-0479">Metal-binding</keyword>
<dbReference type="CDD" id="cd01087">
    <property type="entry name" value="Prolidase"/>
    <property type="match status" value="1"/>
</dbReference>
<evidence type="ECO:0000256" key="1">
    <source>
        <dbReference type="ARBA" id="ARBA00001424"/>
    </source>
</evidence>
<dbReference type="GO" id="GO:0030145">
    <property type="term" value="F:manganese ion binding"/>
    <property type="evidence" value="ECO:0007669"/>
    <property type="project" value="InterPro"/>
</dbReference>
<evidence type="ECO:0000313" key="15">
    <source>
        <dbReference type="Proteomes" id="UP001239795"/>
    </source>
</evidence>
<evidence type="ECO:0000256" key="3">
    <source>
        <dbReference type="ARBA" id="ARBA00002443"/>
    </source>
</evidence>
<evidence type="ECO:0000259" key="13">
    <source>
        <dbReference type="SMART" id="SM01011"/>
    </source>
</evidence>
<dbReference type="AlphaFoldDB" id="A0AAI9UQF5"/>
<dbReference type="InterPro" id="IPR007865">
    <property type="entry name" value="Aminopep_P_N"/>
</dbReference>
<dbReference type="InterPro" id="IPR052433">
    <property type="entry name" value="X-Pro_dipept-like"/>
</dbReference>
<keyword evidence="9" id="KW-0378">Hydrolase</keyword>
<evidence type="ECO:0000256" key="5">
    <source>
        <dbReference type="ARBA" id="ARBA00012574"/>
    </source>
</evidence>
<dbReference type="GO" id="GO:0070006">
    <property type="term" value="F:metalloaminopeptidase activity"/>
    <property type="evidence" value="ECO:0007669"/>
    <property type="project" value="InterPro"/>
</dbReference>
<comment type="similarity">
    <text evidence="4">Belongs to the peptidase M24B family.</text>
</comment>
<keyword evidence="15" id="KW-1185">Reference proteome</keyword>
<evidence type="ECO:0000313" key="14">
    <source>
        <dbReference type="EMBL" id="KAK1461243.1"/>
    </source>
</evidence>
<dbReference type="Pfam" id="PF00557">
    <property type="entry name" value="Peptidase_M24"/>
    <property type="match status" value="1"/>
</dbReference>
<dbReference type="EC" id="3.4.11.9" evidence="5"/>
<comment type="cofactor">
    <cofactor evidence="2">
        <name>Mn(2+)</name>
        <dbReference type="ChEBI" id="CHEBI:29035"/>
    </cofactor>
</comment>
<organism evidence="14 15">
    <name type="scientific">Colletotrichum melonis</name>
    <dbReference type="NCBI Taxonomy" id="1209925"/>
    <lineage>
        <taxon>Eukaryota</taxon>
        <taxon>Fungi</taxon>
        <taxon>Dikarya</taxon>
        <taxon>Ascomycota</taxon>
        <taxon>Pezizomycotina</taxon>
        <taxon>Sordariomycetes</taxon>
        <taxon>Hypocreomycetidae</taxon>
        <taxon>Glomerellales</taxon>
        <taxon>Glomerellaceae</taxon>
        <taxon>Colletotrichum</taxon>
        <taxon>Colletotrichum acutatum species complex</taxon>
    </lineage>
</organism>
<reference evidence="14 15" key="1">
    <citation type="submission" date="2016-10" db="EMBL/GenBank/DDBJ databases">
        <title>The genome sequence of Colletotrichum fioriniae PJ7.</title>
        <authorList>
            <person name="Baroncelli R."/>
        </authorList>
    </citation>
    <scope>NUCLEOTIDE SEQUENCE [LARGE SCALE GENOMIC DNA]</scope>
    <source>
        <strain evidence="14">Col 31</strain>
    </source>
</reference>
<comment type="function">
    <text evidence="3">Catalyzes the removal of a penultimate prolyl residue from the N-termini of peptides.</text>
</comment>
<dbReference type="PANTHER" id="PTHR43226:SF1">
    <property type="entry name" value="XAA-PRO DIPEPTIDASE"/>
    <property type="match status" value="1"/>
</dbReference>
<dbReference type="Proteomes" id="UP001239795">
    <property type="component" value="Unassembled WGS sequence"/>
</dbReference>
<comment type="caution">
    <text evidence="14">The sequence shown here is derived from an EMBL/GenBank/DDBJ whole genome shotgun (WGS) entry which is preliminary data.</text>
</comment>
<dbReference type="Gene3D" id="3.40.350.10">
    <property type="entry name" value="Creatinase/prolidase N-terminal domain"/>
    <property type="match status" value="1"/>
</dbReference>
<evidence type="ECO:0000256" key="11">
    <source>
        <dbReference type="ARBA" id="ARBA00023211"/>
    </source>
</evidence>
<dbReference type="SUPFAM" id="SSF53092">
    <property type="entry name" value="Creatinase/prolidase N-terminal domain"/>
    <property type="match status" value="1"/>
</dbReference>
<evidence type="ECO:0000256" key="6">
    <source>
        <dbReference type="ARBA" id="ARBA00022438"/>
    </source>
</evidence>
<keyword evidence="10" id="KW-0482">Metalloprotease</keyword>
<keyword evidence="6" id="KW-0031">Aminopeptidase</keyword>
<dbReference type="PANTHER" id="PTHR43226">
    <property type="entry name" value="XAA-PRO AMINOPEPTIDASE 3"/>
    <property type="match status" value="1"/>
</dbReference>
<evidence type="ECO:0000256" key="10">
    <source>
        <dbReference type="ARBA" id="ARBA00023049"/>
    </source>
</evidence>
<dbReference type="InterPro" id="IPR036005">
    <property type="entry name" value="Creatinase/aminopeptidase-like"/>
</dbReference>
<feature type="domain" description="Aminopeptidase P N-terminal" evidence="13">
    <location>
        <begin position="14"/>
        <end position="153"/>
    </location>
</feature>
<dbReference type="Pfam" id="PF05195">
    <property type="entry name" value="AMP_N"/>
    <property type="match status" value="1"/>
</dbReference>
<evidence type="ECO:0000256" key="12">
    <source>
        <dbReference type="ARBA" id="ARBA00030849"/>
    </source>
</evidence>
<keyword evidence="11" id="KW-0464">Manganese</keyword>
<proteinExistence type="inferred from homology"/>